<feature type="transmembrane region" description="Helical" evidence="1">
    <location>
        <begin position="228"/>
        <end position="257"/>
    </location>
</feature>
<dbReference type="EMBL" id="AAUV01000059">
    <property type="protein sequence ID" value="EAV38956.1"/>
    <property type="molecule type" value="Genomic_DNA"/>
</dbReference>
<dbReference type="HOGENOM" id="CLU_596903_0_0_9"/>
<keyword evidence="1" id="KW-0472">Membrane</keyword>
<dbReference type="Proteomes" id="UP000003346">
    <property type="component" value="Unassembled WGS sequence"/>
</dbReference>
<feature type="transmembrane region" description="Helical" evidence="1">
    <location>
        <begin position="20"/>
        <end position="37"/>
    </location>
</feature>
<gene>
    <name evidence="2" type="ORF">OENOO_64074</name>
</gene>
<feature type="transmembrane region" description="Helical" evidence="1">
    <location>
        <begin position="57"/>
        <end position="75"/>
    </location>
</feature>
<evidence type="ECO:0008006" key="4">
    <source>
        <dbReference type="Google" id="ProtNLM"/>
    </source>
</evidence>
<comment type="caution">
    <text evidence="2">The sequence shown here is derived from an EMBL/GenBank/DDBJ whole genome shotgun (WGS) entry which is preliminary data.</text>
</comment>
<keyword evidence="1" id="KW-0812">Transmembrane</keyword>
<accession>A0NKR6</accession>
<name>A0NKR6_OENOE</name>
<feature type="transmembrane region" description="Helical" evidence="1">
    <location>
        <begin position="269"/>
        <end position="294"/>
    </location>
</feature>
<evidence type="ECO:0000313" key="2">
    <source>
        <dbReference type="EMBL" id="EAV38956.1"/>
    </source>
</evidence>
<proteinExistence type="predicted"/>
<evidence type="ECO:0000256" key="1">
    <source>
        <dbReference type="SAM" id="Phobius"/>
    </source>
</evidence>
<keyword evidence="1" id="KW-1133">Transmembrane helix</keyword>
<feature type="transmembrane region" description="Helical" evidence="1">
    <location>
        <begin position="87"/>
        <end position="109"/>
    </location>
</feature>
<feature type="transmembrane region" description="Helical" evidence="1">
    <location>
        <begin position="359"/>
        <end position="381"/>
    </location>
</feature>
<feature type="transmembrane region" description="Helical" evidence="1">
    <location>
        <begin position="423"/>
        <end position="441"/>
    </location>
</feature>
<feature type="transmembrane region" description="Helical" evidence="1">
    <location>
        <begin position="314"/>
        <end position="338"/>
    </location>
</feature>
<sequence length="455" mass="52367">MSAWIIFFSLFVKPLAQSTPQFFAPLPFFSITIYIAFKFSQNPREILETKIFNSKVVLFFALLTLSEITLLIWNYSKFGSDSQDSGIVGSFARFLSPIVTFILVYFLLYFSIKSDFDIKRFINGSMISLSLMAAFVLIPQLTIIVGKNWFLGWANFLDRTVIPRWDISSNYVRGSYVATLHRANGLEIEPAFMAGQLAVVFLPWILSSIKHNFSFVKNNFKSFPYESYFLLLIVIVTLIFAKTTTGLLAIFLVDLILVFDLNGYIQKFFIIMTGIGLISIVVSYFTISLVHNFLNNYLFAKAGFSALDRTGGSIGLLLTFLHYPLLGVGNGYIGHYLVRYVPRNTKLNVEYLWRFSHNYPILSDLGGFLAQYGLLFFLPIVRKIRELFYNFDNKIGQDQLSVFVKDAAKYTLIMYGTLSLFDFNWLTYYSLISIFVFVRFVQYRMDEKKLNVSFD</sequence>
<evidence type="ECO:0000313" key="3">
    <source>
        <dbReference type="Proteomes" id="UP000003346"/>
    </source>
</evidence>
<reference evidence="2 3" key="1">
    <citation type="submission" date="2006-11" db="EMBL/GenBank/DDBJ databases">
        <authorList>
            <consortium name="Laboratoire de Microbiologie (Universite Bourgogne)"/>
            <consortium name="GENOME Express"/>
            <consortium name="UMR Oenologie Ampelologie (Universite Bordeaux 2)"/>
            <person name="Guzzo J."/>
        </authorList>
    </citation>
    <scope>NUCLEOTIDE SEQUENCE [LARGE SCALE GENOMIC DNA]</scope>
    <source>
        <strain evidence="2 3">ATCC BAA-1163</strain>
    </source>
</reference>
<organism evidence="2 3">
    <name type="scientific">Oenococcus oeni ATCC BAA-1163</name>
    <dbReference type="NCBI Taxonomy" id="379360"/>
    <lineage>
        <taxon>Bacteria</taxon>
        <taxon>Bacillati</taxon>
        <taxon>Bacillota</taxon>
        <taxon>Bacilli</taxon>
        <taxon>Lactobacillales</taxon>
        <taxon>Lactobacillaceae</taxon>
        <taxon>Oenococcus</taxon>
    </lineage>
</organism>
<dbReference type="AlphaFoldDB" id="A0NKR6"/>
<feature type="transmembrane region" description="Helical" evidence="1">
    <location>
        <begin position="121"/>
        <end position="145"/>
    </location>
</feature>
<protein>
    <recommendedName>
        <fullName evidence="4">O-antigen polymerase</fullName>
    </recommendedName>
</protein>